<evidence type="ECO:0000313" key="8">
    <source>
        <dbReference type="EMBL" id="KAF4510823.1"/>
    </source>
</evidence>
<comment type="catalytic activity">
    <reaction evidence="5">
        <text>D-xylose + NADP(+) = D-xylono-1,5-lactone + NADPH + H(+)</text>
        <dbReference type="Rhea" id="RHEA:22000"/>
        <dbReference type="ChEBI" id="CHEBI:15378"/>
        <dbReference type="ChEBI" id="CHEBI:15867"/>
        <dbReference type="ChEBI" id="CHEBI:53455"/>
        <dbReference type="ChEBI" id="CHEBI:57783"/>
        <dbReference type="ChEBI" id="CHEBI:58349"/>
        <dbReference type="EC" id="1.1.1.179"/>
    </reaction>
</comment>
<keyword evidence="2" id="KW-0560">Oxidoreductase</keyword>
<dbReference type="GO" id="GO:0000166">
    <property type="term" value="F:nucleotide binding"/>
    <property type="evidence" value="ECO:0007669"/>
    <property type="project" value="InterPro"/>
</dbReference>
<dbReference type="InterPro" id="IPR050984">
    <property type="entry name" value="Gfo/Idh/MocA_domain"/>
</dbReference>
<organism evidence="8 9">
    <name type="scientific">Ophiocordyceps sinensis</name>
    <dbReference type="NCBI Taxonomy" id="72228"/>
    <lineage>
        <taxon>Eukaryota</taxon>
        <taxon>Fungi</taxon>
        <taxon>Dikarya</taxon>
        <taxon>Ascomycota</taxon>
        <taxon>Pezizomycotina</taxon>
        <taxon>Sordariomycetes</taxon>
        <taxon>Hypocreomycetidae</taxon>
        <taxon>Hypocreales</taxon>
        <taxon>Ophiocordycipitaceae</taxon>
        <taxon>Ophiocordyceps</taxon>
    </lineage>
</organism>
<dbReference type="SUPFAM" id="SSF55347">
    <property type="entry name" value="Glyceraldehyde-3-phosphate dehydrogenase-like, C-terminal domain"/>
    <property type="match status" value="1"/>
</dbReference>
<evidence type="ECO:0000256" key="2">
    <source>
        <dbReference type="ARBA" id="ARBA00023002"/>
    </source>
</evidence>
<dbReference type="Gene3D" id="3.30.360.10">
    <property type="entry name" value="Dihydrodipicolinate Reductase, domain 2"/>
    <property type="match status" value="1"/>
</dbReference>
<evidence type="ECO:0000256" key="4">
    <source>
        <dbReference type="ARBA" id="ARBA00042988"/>
    </source>
</evidence>
<dbReference type="Gene3D" id="3.40.50.720">
    <property type="entry name" value="NAD(P)-binding Rossmann-like Domain"/>
    <property type="match status" value="1"/>
</dbReference>
<comment type="similarity">
    <text evidence="1">Belongs to the Gfo/Idh/MocA family.</text>
</comment>
<dbReference type="EMBL" id="JAAVMX010000003">
    <property type="protein sequence ID" value="KAF4510823.1"/>
    <property type="molecule type" value="Genomic_DNA"/>
</dbReference>
<dbReference type="Proteomes" id="UP000557566">
    <property type="component" value="Unassembled WGS sequence"/>
</dbReference>
<dbReference type="Pfam" id="PF22725">
    <property type="entry name" value="GFO_IDH_MocA_C3"/>
    <property type="match status" value="1"/>
</dbReference>
<dbReference type="AlphaFoldDB" id="A0A8H4PV29"/>
<dbReference type="SUPFAM" id="SSF51735">
    <property type="entry name" value="NAD(P)-binding Rossmann-fold domains"/>
    <property type="match status" value="1"/>
</dbReference>
<evidence type="ECO:0000259" key="6">
    <source>
        <dbReference type="Pfam" id="PF01408"/>
    </source>
</evidence>
<reference evidence="8 9" key="1">
    <citation type="journal article" date="2020" name="Genome Biol. Evol.">
        <title>A new high-quality draft genome assembly of the Chinese cordyceps Ophiocordyceps sinensis.</title>
        <authorList>
            <person name="Shu R."/>
            <person name="Zhang J."/>
            <person name="Meng Q."/>
            <person name="Zhang H."/>
            <person name="Zhou G."/>
            <person name="Li M."/>
            <person name="Wu P."/>
            <person name="Zhao Y."/>
            <person name="Chen C."/>
            <person name="Qin Q."/>
        </authorList>
    </citation>
    <scope>NUCLEOTIDE SEQUENCE [LARGE SCALE GENOMIC DNA]</scope>
    <source>
        <strain evidence="8 9">IOZ07</strain>
    </source>
</reference>
<dbReference type="InterPro" id="IPR036291">
    <property type="entry name" value="NAD(P)-bd_dom_sf"/>
</dbReference>
<keyword evidence="9" id="KW-1185">Reference proteome</keyword>
<comment type="caution">
    <text evidence="8">The sequence shown here is derived from an EMBL/GenBank/DDBJ whole genome shotgun (WGS) entry which is preliminary data.</text>
</comment>
<sequence>MASASPYTLRWGILATGGIAEVFCKDLLTDPACREVHDVRHEIVAVSSSTSVGRAVEFVTKIDGPSSVKTYGSYAELVADPQVDIVYVATPHSHHFQNAMLALHAGKNVLCEKALTVTAAQARTLVNTAKAKGLFLLEAVWTRFFPLSIKIRELIAAGEIGTVYRTVADLSLNESSGKDDGTVGLADSHRLVNKDLAGGALLDLGVYALTWVFQTLYHPGGPRESPRVLSSVIQYKTGVDEMTSIICEFPKRSSVGIATASILVATDPDGSKSAPAIRIQGSRGEIQVAHPAYRPTEFKVIKEGRDGRIDVVDCPIPKDPKRDWGHGMFWEADECARCLRDGKTESETLPWCESLAIMETMASALRRGRVEYPELITSDVFDAKSPLNTGRQ</sequence>
<dbReference type="Pfam" id="PF01408">
    <property type="entry name" value="GFO_IDH_MocA"/>
    <property type="match status" value="1"/>
</dbReference>
<feature type="domain" description="Gfo/Idh/MocA-like oxidoreductase N-terminal" evidence="6">
    <location>
        <begin position="10"/>
        <end position="135"/>
    </location>
</feature>
<name>A0A8H4PV29_9HYPO</name>
<dbReference type="GO" id="GO:0047837">
    <property type="term" value="F:D-xylose 1-dehydrogenase (NADP+) activity"/>
    <property type="evidence" value="ECO:0007669"/>
    <property type="project" value="UniProtKB-EC"/>
</dbReference>
<gene>
    <name evidence="8" type="ORF">G6O67_002686</name>
</gene>
<accession>A0A8H4PV29</accession>
<dbReference type="EC" id="1.1.1.179" evidence="3"/>
<evidence type="ECO:0000256" key="5">
    <source>
        <dbReference type="ARBA" id="ARBA00049233"/>
    </source>
</evidence>
<evidence type="ECO:0000256" key="3">
    <source>
        <dbReference type="ARBA" id="ARBA00038984"/>
    </source>
</evidence>
<dbReference type="OrthoDB" id="2129491at2759"/>
<dbReference type="InterPro" id="IPR000683">
    <property type="entry name" value="Gfo/Idh/MocA-like_OxRdtase_N"/>
</dbReference>
<dbReference type="InterPro" id="IPR055170">
    <property type="entry name" value="GFO_IDH_MocA-like_dom"/>
</dbReference>
<evidence type="ECO:0000256" key="1">
    <source>
        <dbReference type="ARBA" id="ARBA00010928"/>
    </source>
</evidence>
<feature type="domain" description="GFO/IDH/MocA-like oxidoreductase" evidence="7">
    <location>
        <begin position="150"/>
        <end position="286"/>
    </location>
</feature>
<dbReference type="PANTHER" id="PTHR22604">
    <property type="entry name" value="OXIDOREDUCTASES"/>
    <property type="match status" value="1"/>
</dbReference>
<evidence type="ECO:0000313" key="9">
    <source>
        <dbReference type="Proteomes" id="UP000557566"/>
    </source>
</evidence>
<protein>
    <recommendedName>
        <fullName evidence="3">D-xylose 1-dehydrogenase (NADP(+), D-xylono-1,5-lactone-forming)</fullName>
        <ecNumber evidence="3">1.1.1.179</ecNumber>
    </recommendedName>
    <alternativeName>
        <fullName evidence="4">D-xylose-NADP dehydrogenase</fullName>
    </alternativeName>
</protein>
<dbReference type="PANTHER" id="PTHR22604:SF115">
    <property type="entry name" value="DIHYDRODIOL DEHYDROGENASE, PUTATIVE (AFU_ORTHOLOGUE AFUA_1G07520)-RELATED"/>
    <property type="match status" value="1"/>
</dbReference>
<evidence type="ECO:0000259" key="7">
    <source>
        <dbReference type="Pfam" id="PF22725"/>
    </source>
</evidence>
<proteinExistence type="inferred from homology"/>